<evidence type="ECO:0000256" key="8">
    <source>
        <dbReference type="ARBA" id="ARBA00022741"/>
    </source>
</evidence>
<evidence type="ECO:0000256" key="7">
    <source>
        <dbReference type="ARBA" id="ARBA00022729"/>
    </source>
</evidence>
<dbReference type="Gene3D" id="3.40.50.2300">
    <property type="match status" value="1"/>
</dbReference>
<name>A0A0A1FFM9_9BURK</name>
<feature type="domain" description="Response regulatory" evidence="20">
    <location>
        <begin position="909"/>
        <end position="1023"/>
    </location>
</feature>
<dbReference type="SUPFAM" id="SSF47226">
    <property type="entry name" value="Histidine-containing phosphotransfer domain, HPT domain"/>
    <property type="match status" value="1"/>
</dbReference>
<keyword evidence="23" id="KW-1185">Reference proteome</keyword>
<organism evidence="22 23">
    <name type="scientific">Collimonas arenae</name>
    <dbReference type="NCBI Taxonomy" id="279058"/>
    <lineage>
        <taxon>Bacteria</taxon>
        <taxon>Pseudomonadati</taxon>
        <taxon>Pseudomonadota</taxon>
        <taxon>Betaproteobacteria</taxon>
        <taxon>Burkholderiales</taxon>
        <taxon>Oxalobacteraceae</taxon>
        <taxon>Collimonas</taxon>
    </lineage>
</organism>
<feature type="domain" description="Histidine kinase" evidence="19">
    <location>
        <begin position="540"/>
        <end position="762"/>
    </location>
</feature>
<evidence type="ECO:0000256" key="12">
    <source>
        <dbReference type="ARBA" id="ARBA00023026"/>
    </source>
</evidence>
<dbReference type="SUPFAM" id="SSF52172">
    <property type="entry name" value="CheY-like"/>
    <property type="match status" value="1"/>
</dbReference>
<evidence type="ECO:0000313" key="22">
    <source>
        <dbReference type="EMBL" id="AIY41652.1"/>
    </source>
</evidence>
<feature type="modified residue" description="4-aspartylphosphate" evidence="17">
    <location>
        <position position="958"/>
    </location>
</feature>
<accession>A0A0A1FFM9</accession>
<dbReference type="InterPro" id="IPR036641">
    <property type="entry name" value="HPT_dom_sf"/>
</dbReference>
<evidence type="ECO:0000259" key="19">
    <source>
        <dbReference type="PROSITE" id="PS50109"/>
    </source>
</evidence>
<proteinExistence type="predicted"/>
<dbReference type="FunFam" id="3.30.565.10:FF:000010">
    <property type="entry name" value="Sensor histidine kinase RcsC"/>
    <property type="match status" value="1"/>
</dbReference>
<feature type="transmembrane region" description="Helical" evidence="18">
    <location>
        <begin position="37"/>
        <end position="61"/>
    </location>
</feature>
<dbReference type="InterPro" id="IPR004358">
    <property type="entry name" value="Sig_transdc_His_kin-like_C"/>
</dbReference>
<dbReference type="PROSITE" id="PS50109">
    <property type="entry name" value="HIS_KIN"/>
    <property type="match status" value="1"/>
</dbReference>
<evidence type="ECO:0000313" key="23">
    <source>
        <dbReference type="Proteomes" id="UP000030302"/>
    </source>
</evidence>
<dbReference type="InterPro" id="IPR008207">
    <property type="entry name" value="Sig_transdc_His_kin_Hpt_dom"/>
</dbReference>
<keyword evidence="7" id="KW-0732">Signal</keyword>
<dbReference type="HOGENOM" id="CLU_000445_15_0_4"/>
<comment type="catalytic activity">
    <reaction evidence="1">
        <text>ATP + protein L-histidine = ADP + protein N-phospho-L-histidine.</text>
        <dbReference type="EC" id="2.7.13.3"/>
    </reaction>
</comment>
<dbReference type="OrthoDB" id="5468482at2"/>
<keyword evidence="11" id="KW-0902">Two-component regulatory system</keyword>
<dbReference type="CDD" id="cd17546">
    <property type="entry name" value="REC_hyHK_CKI1_RcsC-like"/>
    <property type="match status" value="1"/>
</dbReference>
<dbReference type="SUPFAM" id="SSF55874">
    <property type="entry name" value="ATPase domain of HSP90 chaperone/DNA topoisomerase II/histidine kinase"/>
    <property type="match status" value="1"/>
</dbReference>
<keyword evidence="5 17" id="KW-0597">Phosphoprotein</keyword>
<sequence length="1131" mass="124718">MPFSVNNKDLLQSAGRVAASVKKSSVLWLLNRYQRGLLRGGAIALTIAILAANAFVIWSYVKDYVADAHYVYLTYKNALLIDIETKNAAIRRGAIYSEMLWSDSPQQNAQVMRDFSEHGGRVVLQASDKVTPQLALAQISDARPTASFAKYLSFAEELGYPSTVSARQRKIPLNAYYYNPDHTFLSILPAPAGDPLKMTGARNVTELIDRIAPDIGDPRSSPVVRGFREPHRIIWLPVSRDPFTGEYVFRVVQPMFDDNGHLFMTFVSALPAKFLTDKFHQEPYDGNFMILDESGKTIVNAWHDSVVEPGLSQRIIDSKSWQKTLNTPDYFYHDGDFTISESLSDTGWVLVYASSWRTLLVALLPKLLPSLLGTLGLITLLWIFVLLFDRKILMPLFQRSQRVFESENLNRTIIDAVPVGLSLLSIRSGETLLQNETMQSYDNPKHPLHRQFLSLYWDMQKSSDGTSLKQAKDHTLAVTLADGTTSHLLANLVKTKYQGAEVLLCSFSDVTTRKRLEEKLDEARAADEAANQAKAAFLATMSHEIRTPLNAILGNLELLERSPLSNMQADRLRTITSSSMSLLDIINDILDFSKVESGQMTLENIRFDAIDTVEQAATIFAPLADAKGLNLFYTVAPDMPRFYLGDATRLGQVLLNLLGNAIKFTESGKVTIDLQHHAEADGMPSMLVISISDTGIGISEAQQRELFQAFAQADKSITRRFGGSGLGLALCKRLVELMGGTITVNSRLGVGSTFSIHLPLLADTEDLPSNTVFPVTPTLFMLCSAPEWRTAISAHLAYWGTHVQLLEHPQEMPAAALPLLIFGDSRPWSVADEDRARERASRVIDATEDGPRVAVTNGKHSVVSCYCLQGLHEAITGAITPSTSAGSIAESNAKNNPAVDGIQAVQRVRVLVLEDNKVNLALIRDQLNALNYQADLTNNGSTALDLFEKNQYDIVLTDLSMPGMNGFVFTSFLRRRGAQLPVIAITAHATAEEHNHCKKVGITDVLLKPMSLDEIDGMVRRYVMRSTEMASPSLPKTGKPQLDAEWLQLLRSSTEESLSEIDHALSARNVQAVLEQLHSIKGAFSMVHEQTAVTASAQLEQLGRIPDLAALSDALPAYKALLNDVLKKLGG</sequence>
<dbReference type="InterPro" id="IPR003594">
    <property type="entry name" value="HATPase_dom"/>
</dbReference>
<dbReference type="RefSeq" id="WP_052135120.1">
    <property type="nucleotide sequence ID" value="NZ_CP009962.1"/>
</dbReference>
<dbReference type="PANTHER" id="PTHR45339:SF1">
    <property type="entry name" value="HYBRID SIGNAL TRANSDUCTION HISTIDINE KINASE J"/>
    <property type="match status" value="1"/>
</dbReference>
<evidence type="ECO:0000256" key="1">
    <source>
        <dbReference type="ARBA" id="ARBA00000085"/>
    </source>
</evidence>
<protein>
    <recommendedName>
        <fullName evidence="15">Virulence sensor protein BvgS</fullName>
        <ecNumber evidence="3">2.7.13.3</ecNumber>
    </recommendedName>
</protein>
<gene>
    <name evidence="22" type="ORF">LT85_2494</name>
</gene>
<evidence type="ECO:0000256" key="15">
    <source>
        <dbReference type="ARBA" id="ARBA00070152"/>
    </source>
</evidence>
<evidence type="ECO:0000256" key="17">
    <source>
        <dbReference type="PROSITE-ProRule" id="PRU00169"/>
    </source>
</evidence>
<dbReference type="Proteomes" id="UP000030302">
    <property type="component" value="Chromosome"/>
</dbReference>
<dbReference type="CDD" id="cd16922">
    <property type="entry name" value="HATPase_EvgS-ArcB-TorS-like"/>
    <property type="match status" value="1"/>
</dbReference>
<evidence type="ECO:0000256" key="11">
    <source>
        <dbReference type="ARBA" id="ARBA00023012"/>
    </source>
</evidence>
<dbReference type="KEGG" id="care:LT85_2494"/>
<dbReference type="Pfam" id="PF02518">
    <property type="entry name" value="HATPase_c"/>
    <property type="match status" value="1"/>
</dbReference>
<dbReference type="CDD" id="cd00082">
    <property type="entry name" value="HisKA"/>
    <property type="match status" value="1"/>
</dbReference>
<dbReference type="InterPro" id="IPR005467">
    <property type="entry name" value="His_kinase_dom"/>
</dbReference>
<evidence type="ECO:0000256" key="16">
    <source>
        <dbReference type="PROSITE-ProRule" id="PRU00110"/>
    </source>
</evidence>
<dbReference type="CDD" id="cd00088">
    <property type="entry name" value="HPT"/>
    <property type="match status" value="1"/>
</dbReference>
<keyword evidence="8" id="KW-0547">Nucleotide-binding</keyword>
<evidence type="ECO:0000256" key="9">
    <source>
        <dbReference type="ARBA" id="ARBA00022840"/>
    </source>
</evidence>
<dbReference type="PROSITE" id="PS50894">
    <property type="entry name" value="HPT"/>
    <property type="match status" value="1"/>
</dbReference>
<dbReference type="PANTHER" id="PTHR45339">
    <property type="entry name" value="HYBRID SIGNAL TRANSDUCTION HISTIDINE KINASE J"/>
    <property type="match status" value="1"/>
</dbReference>
<keyword evidence="13 18" id="KW-0472">Membrane</keyword>
<evidence type="ECO:0000256" key="13">
    <source>
        <dbReference type="ARBA" id="ARBA00023136"/>
    </source>
</evidence>
<dbReference type="Pfam" id="PF00072">
    <property type="entry name" value="Response_reg"/>
    <property type="match status" value="1"/>
</dbReference>
<comment type="function">
    <text evidence="14">Member of the two-component regulatory system BvgS/BvgA. Phosphorylates BvgA via a four-step phosphorelay in response to environmental signals.</text>
</comment>
<dbReference type="EC" id="2.7.13.3" evidence="3"/>
<evidence type="ECO:0000256" key="10">
    <source>
        <dbReference type="ARBA" id="ARBA00022989"/>
    </source>
</evidence>
<dbReference type="Pfam" id="PF01627">
    <property type="entry name" value="Hpt"/>
    <property type="match status" value="1"/>
</dbReference>
<evidence type="ECO:0000256" key="2">
    <source>
        <dbReference type="ARBA" id="ARBA00004651"/>
    </source>
</evidence>
<feature type="transmembrane region" description="Helical" evidence="18">
    <location>
        <begin position="367"/>
        <end position="388"/>
    </location>
</feature>
<dbReference type="AlphaFoldDB" id="A0A0A1FFM9"/>
<evidence type="ECO:0000256" key="5">
    <source>
        <dbReference type="ARBA" id="ARBA00022553"/>
    </source>
</evidence>
<dbReference type="STRING" id="279058.LT85_2494"/>
<dbReference type="GO" id="GO:0005524">
    <property type="term" value="F:ATP binding"/>
    <property type="evidence" value="ECO:0007669"/>
    <property type="project" value="UniProtKB-KW"/>
</dbReference>
<dbReference type="InterPro" id="IPR003661">
    <property type="entry name" value="HisK_dim/P_dom"/>
</dbReference>
<dbReference type="Gene3D" id="1.10.287.130">
    <property type="match status" value="1"/>
</dbReference>
<keyword evidence="12" id="KW-0843">Virulence</keyword>
<dbReference type="GO" id="GO:0005886">
    <property type="term" value="C:plasma membrane"/>
    <property type="evidence" value="ECO:0007669"/>
    <property type="project" value="UniProtKB-SubCell"/>
</dbReference>
<dbReference type="PRINTS" id="PR00344">
    <property type="entry name" value="BCTRLSENSOR"/>
</dbReference>
<evidence type="ECO:0000256" key="6">
    <source>
        <dbReference type="ARBA" id="ARBA00022692"/>
    </source>
</evidence>
<dbReference type="InterPro" id="IPR011006">
    <property type="entry name" value="CheY-like_superfamily"/>
</dbReference>
<evidence type="ECO:0000259" key="21">
    <source>
        <dbReference type="PROSITE" id="PS50894"/>
    </source>
</evidence>
<feature type="modified residue" description="Phosphohistidine" evidence="16">
    <location>
        <position position="1078"/>
    </location>
</feature>
<keyword evidence="9" id="KW-0067">ATP-binding</keyword>
<evidence type="ECO:0000259" key="20">
    <source>
        <dbReference type="PROSITE" id="PS50110"/>
    </source>
</evidence>
<dbReference type="Pfam" id="PF00512">
    <property type="entry name" value="HisKA"/>
    <property type="match status" value="1"/>
</dbReference>
<keyword evidence="6 18" id="KW-0812">Transmembrane</keyword>
<evidence type="ECO:0000256" key="4">
    <source>
        <dbReference type="ARBA" id="ARBA00022475"/>
    </source>
</evidence>
<comment type="subcellular location">
    <subcellularLocation>
        <location evidence="2">Cell membrane</location>
        <topology evidence="2">Multi-pass membrane protein</topology>
    </subcellularLocation>
</comment>
<evidence type="ECO:0000256" key="18">
    <source>
        <dbReference type="SAM" id="Phobius"/>
    </source>
</evidence>
<keyword evidence="22" id="KW-0808">Transferase</keyword>
<dbReference type="InterPro" id="IPR036097">
    <property type="entry name" value="HisK_dim/P_sf"/>
</dbReference>
<dbReference type="Gene3D" id="3.30.565.10">
    <property type="entry name" value="Histidine kinase-like ATPase, C-terminal domain"/>
    <property type="match status" value="1"/>
</dbReference>
<dbReference type="EMBL" id="CP009962">
    <property type="protein sequence ID" value="AIY41652.1"/>
    <property type="molecule type" value="Genomic_DNA"/>
</dbReference>
<dbReference type="InterPro" id="IPR001789">
    <property type="entry name" value="Sig_transdc_resp-reg_receiver"/>
</dbReference>
<dbReference type="SMART" id="SM00448">
    <property type="entry name" value="REC"/>
    <property type="match status" value="1"/>
</dbReference>
<reference evidence="23" key="1">
    <citation type="journal article" date="2014" name="Soil Biol. Biochem.">
        <title>Structure and function of bacterial communities in ageing soils: Insights from the Mendocino ecological staircase.</title>
        <authorList>
            <person name="Uroz S."/>
            <person name="Tech J.J."/>
            <person name="Sawaya N.A."/>
            <person name="Frey-Klett P."/>
            <person name="Leveau J.H.J."/>
        </authorList>
    </citation>
    <scope>NUCLEOTIDE SEQUENCE [LARGE SCALE GENOMIC DNA]</scope>
    <source>
        <strain evidence="23">Cal35</strain>
    </source>
</reference>
<keyword evidence="4" id="KW-1003">Cell membrane</keyword>
<dbReference type="PROSITE" id="PS50110">
    <property type="entry name" value="RESPONSE_REGULATORY"/>
    <property type="match status" value="1"/>
</dbReference>
<evidence type="ECO:0000256" key="3">
    <source>
        <dbReference type="ARBA" id="ARBA00012438"/>
    </source>
</evidence>
<keyword evidence="10 18" id="KW-1133">Transmembrane helix</keyword>
<feature type="domain" description="HPt" evidence="21">
    <location>
        <begin position="1039"/>
        <end position="1131"/>
    </location>
</feature>
<dbReference type="Gene3D" id="1.20.120.160">
    <property type="entry name" value="HPT domain"/>
    <property type="match status" value="1"/>
</dbReference>
<dbReference type="SMART" id="SM00388">
    <property type="entry name" value="HisKA"/>
    <property type="match status" value="1"/>
</dbReference>
<dbReference type="SUPFAM" id="SSF47384">
    <property type="entry name" value="Homodimeric domain of signal transducing histidine kinase"/>
    <property type="match status" value="1"/>
</dbReference>
<dbReference type="InterPro" id="IPR036890">
    <property type="entry name" value="HATPase_C_sf"/>
</dbReference>
<dbReference type="SMART" id="SM00387">
    <property type="entry name" value="HATPase_c"/>
    <property type="match status" value="1"/>
</dbReference>
<evidence type="ECO:0000256" key="14">
    <source>
        <dbReference type="ARBA" id="ARBA00058004"/>
    </source>
</evidence>
<dbReference type="GO" id="GO:0000155">
    <property type="term" value="F:phosphorelay sensor kinase activity"/>
    <property type="evidence" value="ECO:0007669"/>
    <property type="project" value="InterPro"/>
</dbReference>
<keyword evidence="22" id="KW-0418">Kinase</keyword>